<evidence type="ECO:0000256" key="1">
    <source>
        <dbReference type="SAM" id="Coils"/>
    </source>
</evidence>
<dbReference type="Proteomes" id="UP001295444">
    <property type="component" value="Chromosome 01"/>
</dbReference>
<dbReference type="AlphaFoldDB" id="A0AAD1R8I8"/>
<dbReference type="PANTHER" id="PTHR11505">
    <property type="entry name" value="L1 TRANSPOSABLE ELEMENT-RELATED"/>
    <property type="match status" value="1"/>
</dbReference>
<name>A0AAD1R8I8_PELCU</name>
<evidence type="ECO:0000313" key="3">
    <source>
        <dbReference type="Proteomes" id="UP001295444"/>
    </source>
</evidence>
<dbReference type="EMBL" id="OW240912">
    <property type="protein sequence ID" value="CAH2225783.1"/>
    <property type="molecule type" value="Genomic_DNA"/>
</dbReference>
<dbReference type="Gene3D" id="3.30.70.1820">
    <property type="entry name" value="L1 transposable element, RRM domain"/>
    <property type="match status" value="1"/>
</dbReference>
<accession>A0AAD1R8I8</accession>
<proteinExistence type="predicted"/>
<sequence>MATSKAKKAAIKAEKMNFFGHKSSSTLETMRAAEHEGAEGMAPSPPPTMPDDSQAIDCLTRSHFEQAMDAMAKKLIFTWQATADQIKKEVRDLSSRTSAVEQHYQELASAQTTVSEHLQALRCRMENMEMRMADYEDRARRNNLRLRGVPETVLPDDLQAYARGLMRAYAPDIPADMLLIDRIHRVAKPKNLPDSIPRDVLLRAHYFHIKELVLRSHRSRESPHADFPAVRIMADISSATLRRRKDYTQTTTALRNHGIRYRWGFPTKLILSRQGKTVVISSPEEGKRFLEKWGLLKEPPEETRPVNCSLSRTIDMN</sequence>
<organism evidence="2 3">
    <name type="scientific">Pelobates cultripes</name>
    <name type="common">Western spadefoot toad</name>
    <dbReference type="NCBI Taxonomy" id="61616"/>
    <lineage>
        <taxon>Eukaryota</taxon>
        <taxon>Metazoa</taxon>
        <taxon>Chordata</taxon>
        <taxon>Craniata</taxon>
        <taxon>Vertebrata</taxon>
        <taxon>Euteleostomi</taxon>
        <taxon>Amphibia</taxon>
        <taxon>Batrachia</taxon>
        <taxon>Anura</taxon>
        <taxon>Pelobatoidea</taxon>
        <taxon>Pelobatidae</taxon>
        <taxon>Pelobates</taxon>
    </lineage>
</organism>
<reference evidence="2" key="1">
    <citation type="submission" date="2022-03" db="EMBL/GenBank/DDBJ databases">
        <authorList>
            <person name="Alioto T."/>
            <person name="Alioto T."/>
            <person name="Gomez Garrido J."/>
        </authorList>
    </citation>
    <scope>NUCLEOTIDE SEQUENCE</scope>
</reference>
<keyword evidence="1" id="KW-0175">Coiled coil</keyword>
<gene>
    <name evidence="2" type="ORF">PECUL_23A039626</name>
</gene>
<keyword evidence="3" id="KW-1185">Reference proteome</keyword>
<dbReference type="InterPro" id="IPR004244">
    <property type="entry name" value="Transposase_22"/>
</dbReference>
<dbReference type="Gene3D" id="3.30.250.20">
    <property type="entry name" value="L1 transposable element, C-terminal domain"/>
    <property type="match status" value="1"/>
</dbReference>
<protein>
    <submittedName>
        <fullName evidence="2">Uncharacterized protein</fullName>
    </submittedName>
</protein>
<feature type="coiled-coil region" evidence="1">
    <location>
        <begin position="118"/>
        <end position="145"/>
    </location>
</feature>
<dbReference type="InterPro" id="IPR042566">
    <property type="entry name" value="L1_C"/>
</dbReference>
<evidence type="ECO:0000313" key="2">
    <source>
        <dbReference type="EMBL" id="CAH2225783.1"/>
    </source>
</evidence>